<dbReference type="Pfam" id="PF16173">
    <property type="entry name" value="DUF4874"/>
    <property type="match status" value="1"/>
</dbReference>
<evidence type="ECO:0008006" key="7">
    <source>
        <dbReference type="Google" id="ProtNLM"/>
    </source>
</evidence>
<sequence>MKAFISNILLLSLLLINNNIRVNCKPTLNSDASGLSSDNYDYYHNVAKDEISLEKEEAYLDLDLNLNATVENDGRTLVKKSTTGLQSVKFIKYEESLSEVANPYRGFYKQAYVFIKRNKGSYIDYIPSTSLVRALIDISDFQSKSFDEEAISFLNRFFETLKKNRQTAVVRFSYHKGFDKKYKTTEPNIDRVLIHLDQIKNIFKTYDDVIASVECGLFGYYGEMYESNVESVQKMKIEFINKTIKKWLEILPKSITLTVRTIKQYIDYNKDVLKVSISDISKHKPSSSDPGYRIGIFNDAYFASANDIGTYNNRTKEVAWLSNQATHTLFGGEFGITNDKPNGQQISTEAFKTHTSYLNAGFYEATIENLQKRVCSSFFGNYEGQKEYKYIENHLGYRYVVSKVLLTTEAESNGMFGAEISIKNVGFGNLIKPKSLYVIMTDKNNKIYYLTDSLRISNKNPCQWWSKETAVVNIEGILPSNMPNGKYKLYLRIASNRNGGLNGYPIRFANNDKNIWNESLGANYLGEFSIVGTNKGGNKTNPPKDPEINPSKPISTTEPFNSKYATIKFKGMLDNTDNFYLGVPELKEYENFNIYELTDTTSAKYRTWHVDSESKPSLLYLSNGSFGNIGEPSEYCLDLGTYTNSNGYNFLSIVKCSIAKHKFMYGKSYSNSIDVYDLNGNHLVDSNKNNLCLYYSMTPRVDKCSISGSKKNMSWKKSNLSLEFTTVKYKGMLPNANSNQYLGVQELKEYKNFNIKEENDTASAKYRTWHIYSESSPSLLYLSNATYGNNGKPSNYCLDLGTYLSDQGYNYLSVVECSKAQHKFMYGESFTNSIDVYKKNGDHLKDNNGNLLCLYYSMTPRVDKCTNKENMQWAKYILTDNQ</sequence>
<dbReference type="Pfam" id="PF16116">
    <property type="entry name" value="DUF4832"/>
    <property type="match status" value="1"/>
</dbReference>
<protein>
    <recommendedName>
        <fullName evidence="7">DUF4832 domain-containing protein</fullName>
    </recommendedName>
</protein>
<feature type="domain" description="DUF4874" evidence="4">
    <location>
        <begin position="102"/>
        <end position="263"/>
    </location>
</feature>
<keyword evidence="6" id="KW-1185">Reference proteome</keyword>
<dbReference type="InterPro" id="IPR032267">
    <property type="entry name" value="DUF4832"/>
</dbReference>
<keyword evidence="2" id="KW-0732">Signal</keyword>
<dbReference type="STRING" id="1754190.A0A1Y2CB18"/>
<gene>
    <name evidence="5" type="ORF">LY90DRAFT_621216</name>
</gene>
<evidence type="ECO:0000313" key="6">
    <source>
        <dbReference type="Proteomes" id="UP000193920"/>
    </source>
</evidence>
<evidence type="ECO:0000259" key="4">
    <source>
        <dbReference type="Pfam" id="PF16173"/>
    </source>
</evidence>
<feature type="chain" id="PRO_5012508377" description="DUF4832 domain-containing protein" evidence="2">
    <location>
        <begin position="25"/>
        <end position="882"/>
    </location>
</feature>
<evidence type="ECO:0000313" key="5">
    <source>
        <dbReference type="EMBL" id="ORY44241.1"/>
    </source>
</evidence>
<reference evidence="5 6" key="1">
    <citation type="submission" date="2016-08" db="EMBL/GenBank/DDBJ databases">
        <title>A Parts List for Fungal Cellulosomes Revealed by Comparative Genomics.</title>
        <authorList>
            <consortium name="DOE Joint Genome Institute"/>
            <person name="Haitjema C.H."/>
            <person name="Gilmore S.P."/>
            <person name="Henske J.K."/>
            <person name="Solomon K.V."/>
            <person name="De Groot R."/>
            <person name="Kuo A."/>
            <person name="Mondo S.J."/>
            <person name="Salamov A.A."/>
            <person name="Labutti K."/>
            <person name="Zhao Z."/>
            <person name="Chiniquy J."/>
            <person name="Barry K."/>
            <person name="Brewer H.M."/>
            <person name="Purvine S.O."/>
            <person name="Wright A.T."/>
            <person name="Boxma B."/>
            <person name="Van Alen T."/>
            <person name="Hackstein J.H."/>
            <person name="Baker S.E."/>
            <person name="Grigoriev I.V."/>
            <person name="O'Malley M.A."/>
        </authorList>
    </citation>
    <scope>NUCLEOTIDE SEQUENCE [LARGE SCALE GENOMIC DNA]</scope>
    <source>
        <strain evidence="5 6">G1</strain>
    </source>
</reference>
<dbReference type="OrthoDB" id="6085154at2759"/>
<name>A0A1Y2CB18_9FUNG</name>
<organism evidence="5 6">
    <name type="scientific">Neocallimastix californiae</name>
    <dbReference type="NCBI Taxonomy" id="1754190"/>
    <lineage>
        <taxon>Eukaryota</taxon>
        <taxon>Fungi</taxon>
        <taxon>Fungi incertae sedis</taxon>
        <taxon>Chytridiomycota</taxon>
        <taxon>Chytridiomycota incertae sedis</taxon>
        <taxon>Neocallimastigomycetes</taxon>
        <taxon>Neocallimastigales</taxon>
        <taxon>Neocallimastigaceae</taxon>
        <taxon>Neocallimastix</taxon>
    </lineage>
</organism>
<dbReference type="InterPro" id="IPR032379">
    <property type="entry name" value="DUF4874"/>
</dbReference>
<evidence type="ECO:0000259" key="3">
    <source>
        <dbReference type="Pfam" id="PF16116"/>
    </source>
</evidence>
<comment type="caution">
    <text evidence="5">The sequence shown here is derived from an EMBL/GenBank/DDBJ whole genome shotgun (WGS) entry which is preliminary data.</text>
</comment>
<dbReference type="AlphaFoldDB" id="A0A1Y2CB18"/>
<dbReference type="Proteomes" id="UP000193920">
    <property type="component" value="Unassembled WGS sequence"/>
</dbReference>
<feature type="region of interest" description="Disordered" evidence="1">
    <location>
        <begin position="535"/>
        <end position="559"/>
    </location>
</feature>
<accession>A0A1Y2CB18</accession>
<feature type="domain" description="DUF4832" evidence="3">
    <location>
        <begin position="293"/>
        <end position="510"/>
    </location>
</feature>
<feature type="signal peptide" evidence="2">
    <location>
        <begin position="1"/>
        <end position="24"/>
    </location>
</feature>
<evidence type="ECO:0000256" key="2">
    <source>
        <dbReference type="SAM" id="SignalP"/>
    </source>
</evidence>
<evidence type="ECO:0000256" key="1">
    <source>
        <dbReference type="SAM" id="MobiDB-lite"/>
    </source>
</evidence>
<dbReference type="EMBL" id="MCOG01000114">
    <property type="protein sequence ID" value="ORY44241.1"/>
    <property type="molecule type" value="Genomic_DNA"/>
</dbReference>
<proteinExistence type="predicted"/>